<accession>A0A9W9R1Y4</accession>
<feature type="domain" description="Cation efflux protein transmembrane" evidence="11">
    <location>
        <begin position="526"/>
        <end position="728"/>
    </location>
</feature>
<dbReference type="InterPro" id="IPR002524">
    <property type="entry name" value="Cation_efflux"/>
</dbReference>
<reference evidence="12" key="2">
    <citation type="journal article" date="2023" name="IMA Fungus">
        <title>Comparative genomic study of the Penicillium genus elucidates a diverse pangenome and 15 lateral gene transfer events.</title>
        <authorList>
            <person name="Petersen C."/>
            <person name="Sorensen T."/>
            <person name="Nielsen M.R."/>
            <person name="Sondergaard T.E."/>
            <person name="Sorensen J.L."/>
            <person name="Fitzpatrick D.A."/>
            <person name="Frisvad J.C."/>
            <person name="Nielsen K.L."/>
        </authorList>
    </citation>
    <scope>NUCLEOTIDE SEQUENCE</scope>
    <source>
        <strain evidence="12">IBT 35675</strain>
    </source>
</reference>
<comment type="caution">
    <text evidence="12">The sequence shown here is derived from an EMBL/GenBank/DDBJ whole genome shotgun (WGS) entry which is preliminary data.</text>
</comment>
<evidence type="ECO:0000256" key="4">
    <source>
        <dbReference type="ARBA" id="ARBA00022692"/>
    </source>
</evidence>
<evidence type="ECO:0000256" key="2">
    <source>
        <dbReference type="ARBA" id="ARBA00008873"/>
    </source>
</evidence>
<evidence type="ECO:0000259" key="11">
    <source>
        <dbReference type="Pfam" id="PF01545"/>
    </source>
</evidence>
<dbReference type="PANTHER" id="PTHR45755:SF4">
    <property type="entry name" value="ZINC TRANSPORTER 7"/>
    <property type="match status" value="1"/>
</dbReference>
<feature type="transmembrane region" description="Helical" evidence="10">
    <location>
        <begin position="254"/>
        <end position="274"/>
    </location>
</feature>
<keyword evidence="13" id="KW-1185">Reference proteome</keyword>
<dbReference type="Pfam" id="PF01545">
    <property type="entry name" value="Cation_efflux"/>
    <property type="match status" value="1"/>
</dbReference>
<feature type="transmembrane region" description="Helical" evidence="10">
    <location>
        <begin position="401"/>
        <end position="417"/>
    </location>
</feature>
<feature type="transmembrane region" description="Helical" evidence="10">
    <location>
        <begin position="295"/>
        <end position="315"/>
    </location>
</feature>
<organism evidence="12 13">
    <name type="scientific">Penicillium brevicompactum</name>
    <dbReference type="NCBI Taxonomy" id="5074"/>
    <lineage>
        <taxon>Eukaryota</taxon>
        <taxon>Fungi</taxon>
        <taxon>Dikarya</taxon>
        <taxon>Ascomycota</taxon>
        <taxon>Pezizomycotina</taxon>
        <taxon>Eurotiomycetes</taxon>
        <taxon>Eurotiomycetidae</taxon>
        <taxon>Eurotiales</taxon>
        <taxon>Aspergillaceae</taxon>
        <taxon>Penicillium</taxon>
    </lineage>
</organism>
<comment type="subcellular location">
    <subcellularLocation>
        <location evidence="8">Endoplasmic reticulum membrane</location>
        <topology evidence="8">Multi-pass membrane protein</topology>
    </subcellularLocation>
    <subcellularLocation>
        <location evidence="1">Membrane</location>
        <topology evidence="1">Multi-pass membrane protein</topology>
    </subcellularLocation>
</comment>
<dbReference type="EMBL" id="JAPZBR010000006">
    <property type="protein sequence ID" value="KAJ5349213.1"/>
    <property type="molecule type" value="Genomic_DNA"/>
</dbReference>
<evidence type="ECO:0000256" key="3">
    <source>
        <dbReference type="ARBA" id="ARBA00022448"/>
    </source>
</evidence>
<keyword evidence="4 10" id="KW-0812">Transmembrane</keyword>
<dbReference type="InterPro" id="IPR027469">
    <property type="entry name" value="Cation_efflux_TMD_sf"/>
</dbReference>
<dbReference type="GO" id="GO:0006882">
    <property type="term" value="P:intracellular zinc ion homeostasis"/>
    <property type="evidence" value="ECO:0007669"/>
    <property type="project" value="InterPro"/>
</dbReference>
<evidence type="ECO:0000256" key="6">
    <source>
        <dbReference type="ARBA" id="ARBA00023065"/>
    </source>
</evidence>
<feature type="transmembrane region" description="Helical" evidence="10">
    <location>
        <begin position="702"/>
        <end position="721"/>
    </location>
</feature>
<evidence type="ECO:0000256" key="9">
    <source>
        <dbReference type="SAM" id="MobiDB-lite"/>
    </source>
</evidence>
<feature type="compositionally biased region" description="Basic and acidic residues" evidence="9">
    <location>
        <begin position="805"/>
        <end position="830"/>
    </location>
</feature>
<feature type="region of interest" description="Disordered" evidence="9">
    <location>
        <begin position="70"/>
        <end position="132"/>
    </location>
</feature>
<feature type="region of interest" description="Disordered" evidence="9">
    <location>
        <begin position="1"/>
        <end position="50"/>
    </location>
</feature>
<feature type="transmembrane region" description="Helical" evidence="10">
    <location>
        <begin position="627"/>
        <end position="648"/>
    </location>
</feature>
<keyword evidence="7 10" id="KW-0472">Membrane</keyword>
<evidence type="ECO:0000313" key="12">
    <source>
        <dbReference type="EMBL" id="KAJ5349213.1"/>
    </source>
</evidence>
<protein>
    <recommendedName>
        <fullName evidence="8">Zinc transporter</fullName>
    </recommendedName>
</protein>
<keyword evidence="8" id="KW-0256">Endoplasmic reticulum</keyword>
<keyword evidence="3 8" id="KW-0813">Transport</keyword>
<feature type="transmembrane region" description="Helical" evidence="10">
    <location>
        <begin position="557"/>
        <end position="575"/>
    </location>
</feature>
<dbReference type="PANTHER" id="PTHR45755">
    <property type="match status" value="1"/>
</dbReference>
<dbReference type="GO" id="GO:0031410">
    <property type="term" value="C:cytoplasmic vesicle"/>
    <property type="evidence" value="ECO:0007669"/>
    <property type="project" value="TreeGrafter"/>
</dbReference>
<reference evidence="12" key="1">
    <citation type="submission" date="2022-12" db="EMBL/GenBank/DDBJ databases">
        <authorList>
            <person name="Petersen C."/>
        </authorList>
    </citation>
    <scope>NUCLEOTIDE SEQUENCE</scope>
    <source>
        <strain evidence="12">IBT 35675</strain>
    </source>
</reference>
<dbReference type="GO" id="GO:0005789">
    <property type="term" value="C:endoplasmic reticulum membrane"/>
    <property type="evidence" value="ECO:0007669"/>
    <property type="project" value="UniProtKB-SubCell"/>
</dbReference>
<dbReference type="GO" id="GO:0005794">
    <property type="term" value="C:Golgi apparatus"/>
    <property type="evidence" value="ECO:0007669"/>
    <property type="project" value="TreeGrafter"/>
</dbReference>
<evidence type="ECO:0000256" key="5">
    <source>
        <dbReference type="ARBA" id="ARBA00022989"/>
    </source>
</evidence>
<feature type="compositionally biased region" description="Polar residues" evidence="9">
    <location>
        <begin position="1"/>
        <end position="10"/>
    </location>
</feature>
<feature type="transmembrane region" description="Helical" evidence="10">
    <location>
        <begin position="526"/>
        <end position="545"/>
    </location>
</feature>
<name>A0A9W9R1Y4_PENBR</name>
<feature type="compositionally biased region" description="Basic residues" evidence="9">
    <location>
        <begin position="17"/>
        <end position="35"/>
    </location>
</feature>
<evidence type="ECO:0000256" key="10">
    <source>
        <dbReference type="SAM" id="Phobius"/>
    </source>
</evidence>
<evidence type="ECO:0000256" key="1">
    <source>
        <dbReference type="ARBA" id="ARBA00004141"/>
    </source>
</evidence>
<dbReference type="InterPro" id="IPR058533">
    <property type="entry name" value="Cation_efflux_TM"/>
</dbReference>
<gene>
    <name evidence="12" type="ORF">N7541_006940</name>
</gene>
<evidence type="ECO:0000256" key="7">
    <source>
        <dbReference type="ARBA" id="ARBA00023136"/>
    </source>
</evidence>
<keyword evidence="5 10" id="KW-1133">Transmembrane helix</keyword>
<dbReference type="Gene3D" id="1.20.1510.10">
    <property type="entry name" value="Cation efflux protein transmembrane domain"/>
    <property type="match status" value="1"/>
</dbReference>
<feature type="transmembrane region" description="Helical" evidence="10">
    <location>
        <begin position="669"/>
        <end position="696"/>
    </location>
</feature>
<dbReference type="InterPro" id="IPR045316">
    <property type="entry name" value="Msc2-like"/>
</dbReference>
<dbReference type="GO" id="GO:0005385">
    <property type="term" value="F:zinc ion transmembrane transporter activity"/>
    <property type="evidence" value="ECO:0007669"/>
    <property type="project" value="UniProtKB-UniRule"/>
</dbReference>
<feature type="region of interest" description="Disordered" evidence="9">
    <location>
        <begin position="771"/>
        <end position="830"/>
    </location>
</feature>
<feature type="transmembrane region" description="Helical" evidence="10">
    <location>
        <begin position="452"/>
        <end position="468"/>
    </location>
</feature>
<dbReference type="FunFam" id="1.20.1510.10:FF:000014">
    <property type="entry name" value="Cation efflux protein/ zinc transporter"/>
    <property type="match status" value="1"/>
</dbReference>
<feature type="compositionally biased region" description="Basic and acidic residues" evidence="9">
    <location>
        <begin position="100"/>
        <end position="117"/>
    </location>
</feature>
<sequence length="887" mass="95927">MSTGAPSPSVESIPPSKHNHGHSHSHSHGRGHSRANRWSQPPPLPRPTEAHLHELPEPINALNASYSYGHTHQDSGYSHQTHAHAHSYSHSHSSTLPNYDHSHSVSSIHHDHHDSHDHHNHHAHDHGAKCSNESYGIASAGINQEAAHPSEKTQELWTGALIVLPWVALSWYQRQYTQGKNTASEKIPEATSSIHIAHVNQKACLLTAITLLIFGGGQILRSRSSSHSSIKFPATNAKSVQALVSQILSVGMPIFAALKIGGFLVAFALLLAAASGVPTALERDSRNKERYSRKMLSVALLAVAVMSSVLILNNPWDSSPMMGYIALLGSIFVIPPPFPSLRSKGPIPEPGLVVPQAKSTGHDHSAVVITTDAPLAVISGASLTLSTIVLNQGFVFDASDLVYIGIPTGLFAVSLMTSQPAGLRSPAKSGLAVFAGIAALLCAPHSQDDLLVVYSTRIMFAMAAFFASRRDDSHLHVDAHTHSHSHGHSHSHATSEATGISKWLLQKSESYPLLHSILKEKDSRSIFYFMCLNFTFMLVQLSYGFLTGSLGLLSDSIHMFFDCLALVVGLCAAVMSKWPPNARFPYGYGKVDTLSGFANGIFLMIISVEIIYEAVERLSSGSEMHRIGELLAVSVAGLAVNLVGIFSFEHGHAHHGHDHGHDHGNENMHGIFLHILADTLGSVAVVISTILVHYSGWSGYDPLASCFIAILIFVSAVPLVCSTAKTLLLTLPADTEYNVRETLSGVSTLRGVVSYTVPKFWLDDTGAASSGHGHSHDHAHDHASHGGCGGGHEHSHSHSHSHSHHDHDHDHQHGHAHDHDHDHDHGHEKKPQNVFGVIHVIASRGADLEDVRQRTVDFLREKNVDILVQVERDGDARCWCGVGSKGF</sequence>
<dbReference type="SUPFAM" id="SSF161111">
    <property type="entry name" value="Cation efflux protein transmembrane domain-like"/>
    <property type="match status" value="1"/>
</dbReference>
<feature type="transmembrane region" description="Helical" evidence="10">
    <location>
        <begin position="375"/>
        <end position="395"/>
    </location>
</feature>
<comment type="similarity">
    <text evidence="2 8">Belongs to the cation diffusion facilitator (CDF) transporter (TC 2.A.4) family. SLC30A subfamily.</text>
</comment>
<proteinExistence type="inferred from homology"/>
<comment type="function">
    <text evidence="8">Functions as a zinc transporter.</text>
</comment>
<evidence type="ECO:0000256" key="8">
    <source>
        <dbReference type="RuleBase" id="RU369017"/>
    </source>
</evidence>
<feature type="compositionally biased region" description="Basic and acidic residues" evidence="9">
    <location>
        <begin position="774"/>
        <end position="784"/>
    </location>
</feature>
<dbReference type="AlphaFoldDB" id="A0A9W9R1Y4"/>
<dbReference type="GO" id="GO:1904257">
    <property type="term" value="P:zinc ion import into Golgi lumen"/>
    <property type="evidence" value="ECO:0007669"/>
    <property type="project" value="TreeGrafter"/>
</dbReference>
<dbReference type="Proteomes" id="UP001148299">
    <property type="component" value="Unassembled WGS sequence"/>
</dbReference>
<keyword evidence="6 8" id="KW-0406">Ion transport</keyword>
<feature type="transmembrane region" description="Helical" evidence="10">
    <location>
        <begin position="596"/>
        <end position="615"/>
    </location>
</feature>
<evidence type="ECO:0000313" key="13">
    <source>
        <dbReference type="Proteomes" id="UP001148299"/>
    </source>
</evidence>
<dbReference type="NCBIfam" id="TIGR01297">
    <property type="entry name" value="CDF"/>
    <property type="match status" value="1"/>
</dbReference>